<dbReference type="InterPro" id="IPR058163">
    <property type="entry name" value="LysR-type_TF_proteobact-type"/>
</dbReference>
<keyword evidence="7" id="KW-1185">Reference proteome</keyword>
<dbReference type="SUPFAM" id="SSF53850">
    <property type="entry name" value="Periplasmic binding protein-like II"/>
    <property type="match status" value="1"/>
</dbReference>
<dbReference type="EMBL" id="BMDZ01000115">
    <property type="protein sequence ID" value="GGB62365.1"/>
    <property type="molecule type" value="Genomic_DNA"/>
</dbReference>
<evidence type="ECO:0000313" key="6">
    <source>
        <dbReference type="EMBL" id="GGB62365.1"/>
    </source>
</evidence>
<keyword evidence="4" id="KW-0804">Transcription</keyword>
<dbReference type="PANTHER" id="PTHR30537:SF26">
    <property type="entry name" value="GLYCINE CLEAVAGE SYSTEM TRANSCRIPTIONAL ACTIVATOR"/>
    <property type="match status" value="1"/>
</dbReference>
<organism evidence="6 7">
    <name type="scientific">Tistrella bauzanensis</name>
    <dbReference type="NCBI Taxonomy" id="657419"/>
    <lineage>
        <taxon>Bacteria</taxon>
        <taxon>Pseudomonadati</taxon>
        <taxon>Pseudomonadota</taxon>
        <taxon>Alphaproteobacteria</taxon>
        <taxon>Geminicoccales</taxon>
        <taxon>Geminicoccaceae</taxon>
        <taxon>Tistrella</taxon>
    </lineage>
</organism>
<evidence type="ECO:0000256" key="4">
    <source>
        <dbReference type="ARBA" id="ARBA00023163"/>
    </source>
</evidence>
<dbReference type="PROSITE" id="PS50931">
    <property type="entry name" value="HTH_LYSR"/>
    <property type="match status" value="1"/>
</dbReference>
<evidence type="ECO:0000259" key="5">
    <source>
        <dbReference type="PROSITE" id="PS50931"/>
    </source>
</evidence>
<dbReference type="Gene3D" id="3.40.190.10">
    <property type="entry name" value="Periplasmic binding protein-like II"/>
    <property type="match status" value="2"/>
</dbReference>
<reference evidence="7" key="1">
    <citation type="journal article" date="2019" name="Int. J. Syst. Evol. Microbiol.">
        <title>The Global Catalogue of Microorganisms (GCM) 10K type strain sequencing project: providing services to taxonomists for standard genome sequencing and annotation.</title>
        <authorList>
            <consortium name="The Broad Institute Genomics Platform"/>
            <consortium name="The Broad Institute Genome Sequencing Center for Infectious Disease"/>
            <person name="Wu L."/>
            <person name="Ma J."/>
        </authorList>
    </citation>
    <scope>NUCLEOTIDE SEQUENCE [LARGE SCALE GENOMIC DNA]</scope>
    <source>
        <strain evidence="7">CGMCC 1.10188</strain>
    </source>
</reference>
<evidence type="ECO:0000256" key="1">
    <source>
        <dbReference type="ARBA" id="ARBA00009437"/>
    </source>
</evidence>
<dbReference type="InterPro" id="IPR036390">
    <property type="entry name" value="WH_DNA-bd_sf"/>
</dbReference>
<comment type="similarity">
    <text evidence="1">Belongs to the LysR transcriptional regulatory family.</text>
</comment>
<name>A0ABQ1J8G2_9PROT</name>
<dbReference type="NCBIfam" id="NF008352">
    <property type="entry name" value="PRK11139.1"/>
    <property type="match status" value="1"/>
</dbReference>
<dbReference type="SUPFAM" id="SSF46785">
    <property type="entry name" value="Winged helix' DNA-binding domain"/>
    <property type="match status" value="1"/>
</dbReference>
<evidence type="ECO:0000256" key="3">
    <source>
        <dbReference type="ARBA" id="ARBA00023125"/>
    </source>
</evidence>
<dbReference type="Proteomes" id="UP000603352">
    <property type="component" value="Unassembled WGS sequence"/>
</dbReference>
<dbReference type="InterPro" id="IPR005119">
    <property type="entry name" value="LysR_subst-bd"/>
</dbReference>
<evidence type="ECO:0000256" key="2">
    <source>
        <dbReference type="ARBA" id="ARBA00023015"/>
    </source>
</evidence>
<proteinExistence type="inferred from homology"/>
<dbReference type="PRINTS" id="PR00039">
    <property type="entry name" value="HTHLYSR"/>
</dbReference>
<keyword evidence="2" id="KW-0805">Transcription regulation</keyword>
<accession>A0ABQ1J8G2</accession>
<dbReference type="PANTHER" id="PTHR30537">
    <property type="entry name" value="HTH-TYPE TRANSCRIPTIONAL REGULATOR"/>
    <property type="match status" value="1"/>
</dbReference>
<dbReference type="InterPro" id="IPR036388">
    <property type="entry name" value="WH-like_DNA-bd_sf"/>
</dbReference>
<comment type="caution">
    <text evidence="6">The sequence shown here is derived from an EMBL/GenBank/DDBJ whole genome shotgun (WGS) entry which is preliminary data.</text>
</comment>
<evidence type="ECO:0000313" key="7">
    <source>
        <dbReference type="Proteomes" id="UP000603352"/>
    </source>
</evidence>
<protein>
    <submittedName>
        <fullName evidence="6">Transcriptional regulator</fullName>
    </submittedName>
</protein>
<feature type="domain" description="HTH lysR-type" evidence="5">
    <location>
        <begin position="15"/>
        <end position="72"/>
    </location>
</feature>
<dbReference type="Pfam" id="PF03466">
    <property type="entry name" value="LysR_substrate"/>
    <property type="match status" value="1"/>
</dbReference>
<dbReference type="RefSeq" id="WP_188582930.1">
    <property type="nucleotide sequence ID" value="NZ_BMDZ01000115.1"/>
</dbReference>
<dbReference type="Pfam" id="PF00126">
    <property type="entry name" value="HTH_1"/>
    <property type="match status" value="1"/>
</dbReference>
<gene>
    <name evidence="6" type="ORF">GCM10011505_48730</name>
</gene>
<dbReference type="Gene3D" id="1.10.10.10">
    <property type="entry name" value="Winged helix-like DNA-binding domain superfamily/Winged helix DNA-binding domain"/>
    <property type="match status" value="1"/>
</dbReference>
<dbReference type="InterPro" id="IPR000847">
    <property type="entry name" value="LysR_HTH_N"/>
</dbReference>
<sequence>MSFGNDLPSKRGLIPSLGALLAFEAAARHESFTRAAAELNLTQGAISRQIRQIEAQLGLALFVRVRQRVMLTDAGRLYLADVRRALGELGEATHRVMALAGRGRILNLATLPTFATRWLVPRLPDFFARHPDISINFATRLSPFDFAAEPFDAAIHFGGPDWPGARAHHLMREVIVPVASPVWRASHAAGLTQGRLAMADLARLPLLQQSTRPAAWPAWFAMHGIEAPEAVRGLVFEQFAMIAQAAASGLGAALLPRVLVEDELASGRLEVLFDRAVVSDQSYWIVIPDAKAGQPAVETFRDWVLQAAGGDG</sequence>
<keyword evidence="3" id="KW-0238">DNA-binding</keyword>